<dbReference type="PROSITE" id="PS00217">
    <property type="entry name" value="SUGAR_TRANSPORT_2"/>
    <property type="match status" value="1"/>
</dbReference>
<feature type="non-terminal residue" evidence="12">
    <location>
        <position position="1"/>
    </location>
</feature>
<proteinExistence type="inferred from homology"/>
<evidence type="ECO:0000313" key="12">
    <source>
        <dbReference type="EMBL" id="RDX64831.1"/>
    </source>
</evidence>
<keyword evidence="4" id="KW-0762">Sugar transport</keyword>
<dbReference type="NCBIfam" id="TIGR00879">
    <property type="entry name" value="SP"/>
    <property type="match status" value="1"/>
</dbReference>
<feature type="transmembrane region" description="Helical" evidence="10">
    <location>
        <begin position="515"/>
        <end position="536"/>
    </location>
</feature>
<dbReference type="InterPro" id="IPR036259">
    <property type="entry name" value="MFS_trans_sf"/>
</dbReference>
<dbReference type="InterPro" id="IPR003663">
    <property type="entry name" value="Sugar/inositol_transpt"/>
</dbReference>
<evidence type="ECO:0000256" key="2">
    <source>
        <dbReference type="ARBA" id="ARBA00010992"/>
    </source>
</evidence>
<keyword evidence="6" id="KW-0769">Symport</keyword>
<keyword evidence="8 10" id="KW-0472">Membrane</keyword>
<feature type="transmembrane region" description="Helical" evidence="10">
    <location>
        <begin position="20"/>
        <end position="41"/>
    </location>
</feature>
<feature type="transmembrane region" description="Helical" evidence="10">
    <location>
        <begin position="198"/>
        <end position="220"/>
    </location>
</feature>
<dbReference type="PANTHER" id="PTHR23500:SF574">
    <property type="entry name" value="SUGAR TRANSPORT PROTEIN 1"/>
    <property type="match status" value="1"/>
</dbReference>
<comment type="subcellular location">
    <subcellularLocation>
        <location evidence="1">Membrane</location>
        <topology evidence="1">Multi-pass membrane protein</topology>
    </subcellularLocation>
</comment>
<dbReference type="PRINTS" id="PR00171">
    <property type="entry name" value="SUGRTRNSPORT"/>
</dbReference>
<comment type="similarity">
    <text evidence="2 9">Belongs to the major facilitator superfamily. Sugar transporter (TC 2.A.1.1) family.</text>
</comment>
<evidence type="ECO:0000256" key="5">
    <source>
        <dbReference type="ARBA" id="ARBA00022692"/>
    </source>
</evidence>
<evidence type="ECO:0000256" key="1">
    <source>
        <dbReference type="ARBA" id="ARBA00004141"/>
    </source>
</evidence>
<protein>
    <submittedName>
        <fullName evidence="12">Sugar carrier protein C</fullName>
    </submittedName>
</protein>
<organism evidence="12 13">
    <name type="scientific">Mucuna pruriens</name>
    <name type="common">Velvet bean</name>
    <name type="synonym">Dolichos pruriens</name>
    <dbReference type="NCBI Taxonomy" id="157652"/>
    <lineage>
        <taxon>Eukaryota</taxon>
        <taxon>Viridiplantae</taxon>
        <taxon>Streptophyta</taxon>
        <taxon>Embryophyta</taxon>
        <taxon>Tracheophyta</taxon>
        <taxon>Spermatophyta</taxon>
        <taxon>Magnoliopsida</taxon>
        <taxon>eudicotyledons</taxon>
        <taxon>Gunneridae</taxon>
        <taxon>Pentapetalae</taxon>
        <taxon>rosids</taxon>
        <taxon>fabids</taxon>
        <taxon>Fabales</taxon>
        <taxon>Fabaceae</taxon>
        <taxon>Papilionoideae</taxon>
        <taxon>50 kb inversion clade</taxon>
        <taxon>NPAAA clade</taxon>
        <taxon>indigoferoid/millettioid clade</taxon>
        <taxon>Phaseoleae</taxon>
        <taxon>Mucuna</taxon>
    </lineage>
</organism>
<feature type="transmembrane region" description="Helical" evidence="10">
    <location>
        <begin position="382"/>
        <end position="404"/>
    </location>
</feature>
<dbReference type="CDD" id="cd17361">
    <property type="entry name" value="MFS_STP"/>
    <property type="match status" value="1"/>
</dbReference>
<dbReference type="GO" id="GO:0015293">
    <property type="term" value="F:symporter activity"/>
    <property type="evidence" value="ECO:0007669"/>
    <property type="project" value="UniProtKB-KW"/>
</dbReference>
<evidence type="ECO:0000313" key="13">
    <source>
        <dbReference type="Proteomes" id="UP000257109"/>
    </source>
</evidence>
<dbReference type="PANTHER" id="PTHR23500">
    <property type="entry name" value="SOLUTE CARRIER FAMILY 2, FACILITATED GLUCOSE TRANSPORTER"/>
    <property type="match status" value="1"/>
</dbReference>
<dbReference type="Pfam" id="PF00083">
    <property type="entry name" value="Sugar_tr"/>
    <property type="match status" value="1"/>
</dbReference>
<dbReference type="EMBL" id="QJKJ01014211">
    <property type="protein sequence ID" value="RDX64831.1"/>
    <property type="molecule type" value="Genomic_DNA"/>
</dbReference>
<name>A0A371EFM1_MUCPR</name>
<evidence type="ECO:0000256" key="10">
    <source>
        <dbReference type="SAM" id="Phobius"/>
    </source>
</evidence>
<evidence type="ECO:0000256" key="7">
    <source>
        <dbReference type="ARBA" id="ARBA00022989"/>
    </source>
</evidence>
<keyword evidence="5 10" id="KW-0812">Transmembrane</keyword>
<feature type="transmembrane region" description="Helical" evidence="10">
    <location>
        <begin position="261"/>
        <end position="284"/>
    </location>
</feature>
<evidence type="ECO:0000256" key="6">
    <source>
        <dbReference type="ARBA" id="ARBA00022847"/>
    </source>
</evidence>
<dbReference type="GO" id="GO:0015145">
    <property type="term" value="F:monosaccharide transmembrane transporter activity"/>
    <property type="evidence" value="ECO:0007669"/>
    <property type="project" value="InterPro"/>
</dbReference>
<dbReference type="FunFam" id="1.20.1250.20:FF:000002">
    <property type="entry name" value="Sugar transport protein 13"/>
    <property type="match status" value="1"/>
</dbReference>
<dbReference type="Gene3D" id="1.20.1250.20">
    <property type="entry name" value="MFS general substrate transporter like domains"/>
    <property type="match status" value="1"/>
</dbReference>
<keyword evidence="3 9" id="KW-0813">Transport</keyword>
<evidence type="ECO:0000256" key="3">
    <source>
        <dbReference type="ARBA" id="ARBA00022448"/>
    </source>
</evidence>
<dbReference type="Proteomes" id="UP000257109">
    <property type="component" value="Unassembled WGS sequence"/>
</dbReference>
<dbReference type="InterPro" id="IPR005829">
    <property type="entry name" value="Sugar_transporter_CS"/>
</dbReference>
<dbReference type="OrthoDB" id="5296287at2759"/>
<dbReference type="STRING" id="157652.A0A371EFM1"/>
<reference evidence="12" key="1">
    <citation type="submission" date="2018-05" db="EMBL/GenBank/DDBJ databases">
        <title>Draft genome of Mucuna pruriens seed.</title>
        <authorList>
            <person name="Nnadi N.E."/>
            <person name="Vos R."/>
            <person name="Hasami M.H."/>
            <person name="Devisetty U.K."/>
            <person name="Aguiy J.C."/>
        </authorList>
    </citation>
    <scope>NUCLEOTIDE SEQUENCE [LARGE SCALE GENOMIC DNA]</scope>
    <source>
        <strain evidence="12">JCA_2017</strain>
    </source>
</reference>
<gene>
    <name evidence="12" type="primary">STC</name>
    <name evidence="12" type="ORF">CR513_56564</name>
</gene>
<accession>A0A371EFM1</accession>
<evidence type="ECO:0000256" key="4">
    <source>
        <dbReference type="ARBA" id="ARBA00022597"/>
    </source>
</evidence>
<feature type="domain" description="Major facilitator superfamily (MFS) profile" evidence="11">
    <location>
        <begin position="88"/>
        <end position="540"/>
    </location>
</feature>
<dbReference type="InterPro" id="IPR044778">
    <property type="entry name" value="MFS_STP/MST-like_plant"/>
</dbReference>
<feature type="transmembrane region" description="Helical" evidence="10">
    <location>
        <begin position="232"/>
        <end position="255"/>
    </location>
</feature>
<keyword evidence="7 10" id="KW-1133">Transmembrane helix</keyword>
<dbReference type="GO" id="GO:0016020">
    <property type="term" value="C:membrane"/>
    <property type="evidence" value="ECO:0007669"/>
    <property type="project" value="UniProtKB-SubCell"/>
</dbReference>
<keyword evidence="13" id="KW-1185">Reference proteome</keyword>
<evidence type="ECO:0000256" key="9">
    <source>
        <dbReference type="RuleBase" id="RU003346"/>
    </source>
</evidence>
<feature type="transmembrane region" description="Helical" evidence="10">
    <location>
        <begin position="411"/>
        <end position="435"/>
    </location>
</feature>
<dbReference type="PROSITE" id="PS00216">
    <property type="entry name" value="SUGAR_TRANSPORT_1"/>
    <property type="match status" value="1"/>
</dbReference>
<dbReference type="InterPro" id="IPR020846">
    <property type="entry name" value="MFS_dom"/>
</dbReference>
<evidence type="ECO:0000256" key="8">
    <source>
        <dbReference type="ARBA" id="ARBA00023136"/>
    </source>
</evidence>
<dbReference type="AlphaFoldDB" id="A0A371EFM1"/>
<feature type="transmembrane region" description="Helical" evidence="10">
    <location>
        <begin position="489"/>
        <end position="509"/>
    </location>
</feature>
<dbReference type="InterPro" id="IPR045262">
    <property type="entry name" value="STP/PLT_plant"/>
</dbReference>
<comment type="caution">
    <text evidence="12">The sequence shown here is derived from an EMBL/GenBank/DDBJ whole genome shotgun (WGS) entry which is preliminary data.</text>
</comment>
<feature type="transmembrane region" description="Helical" evidence="10">
    <location>
        <begin position="81"/>
        <end position="101"/>
    </location>
</feature>
<dbReference type="PROSITE" id="PS50850">
    <property type="entry name" value="MFS"/>
    <property type="match status" value="1"/>
</dbReference>
<feature type="transmembrane region" description="Helical" evidence="10">
    <location>
        <begin position="346"/>
        <end position="370"/>
    </location>
</feature>
<sequence>STDDRKGNQRKSLYINTCQSLSKSSILFLLLCLSSLFGFLFQRLRFTFSDSSFSLRVRVEKKMPAVGGMAPQGGREYPGSLTPFVTVTCIVAAMGGLIFGYDIGISGGVTSMDPFLLKFFPSVYRKKHLEKSKNEYCQYDSQTLTVFTSSLYLAALLSSLVASTITRKFGRKLSMLFGGVLFLIGALINGFAEHVWMLYVGRILLGLGIGFANQSVPLYLSEMAPYKYRGALNIGFQLSITVGILVANVLNYFFAKIKGGWGWRLSLGGAMVPALIITIGSLVLPDTPNSMIERGDREKAKAQLQRVRGVDDVDEEFNDLVTASEASRLVAHPWRNLLQRKYRPQLTMAILIPFFQQLTGINVIMFYAPVLFSSIGFKDDSALMSAVITGVVNVVATCVSIYGVDKWGRRALFLEGGIQMLICQSVVAAAIGAKFGIDGNPGDLPKWYAIVVVLFICIYVAAFAWSWGPLGWLVPSEIFPLEIRSAAQSINVSVNMLFTFLIAQVFLTMLCHMKFGLFIFFAFFVLIMSIFIYFFLPETKGIPIEEMAQVWKAHPYWSRFVEHDDYGNGVEMGKGASKV</sequence>
<evidence type="ECO:0000259" key="11">
    <source>
        <dbReference type="PROSITE" id="PS50850"/>
    </source>
</evidence>
<feature type="transmembrane region" description="Helical" evidence="10">
    <location>
        <begin position="447"/>
        <end position="468"/>
    </location>
</feature>
<dbReference type="InterPro" id="IPR005828">
    <property type="entry name" value="MFS_sugar_transport-like"/>
</dbReference>
<feature type="transmembrane region" description="Helical" evidence="10">
    <location>
        <begin position="173"/>
        <end position="192"/>
    </location>
</feature>
<dbReference type="SUPFAM" id="SSF103473">
    <property type="entry name" value="MFS general substrate transporter"/>
    <property type="match status" value="1"/>
</dbReference>